<evidence type="ECO:0000313" key="3">
    <source>
        <dbReference type="Proteomes" id="UP000324222"/>
    </source>
</evidence>
<comment type="caution">
    <text evidence="2">The sequence shown here is derived from an EMBL/GenBank/DDBJ whole genome shotgun (WGS) entry which is preliminary data.</text>
</comment>
<dbReference type="Proteomes" id="UP000324222">
    <property type="component" value="Unassembled WGS sequence"/>
</dbReference>
<feature type="compositionally biased region" description="Basic and acidic residues" evidence="1">
    <location>
        <begin position="16"/>
        <end position="34"/>
    </location>
</feature>
<accession>A0A5B7G1I7</accession>
<keyword evidence="3" id="KW-1185">Reference proteome</keyword>
<evidence type="ECO:0000256" key="1">
    <source>
        <dbReference type="SAM" id="MobiDB-lite"/>
    </source>
</evidence>
<evidence type="ECO:0000313" key="2">
    <source>
        <dbReference type="EMBL" id="MPC53900.1"/>
    </source>
</evidence>
<dbReference type="AlphaFoldDB" id="A0A5B7G1I7"/>
<sequence>MELGCKGDWEITEGELDRHEEHVGSGILQREERKGHGRKKGKQKSFKDLAKEDMLIMGVTTAEAELMAEGE</sequence>
<name>A0A5B7G1I7_PORTR</name>
<feature type="region of interest" description="Disordered" evidence="1">
    <location>
        <begin position="16"/>
        <end position="46"/>
    </location>
</feature>
<dbReference type="EMBL" id="VSRR010011965">
    <property type="protein sequence ID" value="MPC53900.1"/>
    <property type="molecule type" value="Genomic_DNA"/>
</dbReference>
<reference evidence="2 3" key="1">
    <citation type="submission" date="2019-05" db="EMBL/GenBank/DDBJ databases">
        <title>Another draft genome of Portunus trituberculatus and its Hox gene families provides insights of decapod evolution.</title>
        <authorList>
            <person name="Jeong J.-H."/>
            <person name="Song I."/>
            <person name="Kim S."/>
            <person name="Choi T."/>
            <person name="Kim D."/>
            <person name="Ryu S."/>
            <person name="Kim W."/>
        </authorList>
    </citation>
    <scope>NUCLEOTIDE SEQUENCE [LARGE SCALE GENOMIC DNA]</scope>
    <source>
        <tissue evidence="2">Muscle</tissue>
    </source>
</reference>
<gene>
    <name evidence="2" type="ORF">E2C01_047803</name>
</gene>
<organism evidence="2 3">
    <name type="scientific">Portunus trituberculatus</name>
    <name type="common">Swimming crab</name>
    <name type="synonym">Neptunus trituberculatus</name>
    <dbReference type="NCBI Taxonomy" id="210409"/>
    <lineage>
        <taxon>Eukaryota</taxon>
        <taxon>Metazoa</taxon>
        <taxon>Ecdysozoa</taxon>
        <taxon>Arthropoda</taxon>
        <taxon>Crustacea</taxon>
        <taxon>Multicrustacea</taxon>
        <taxon>Malacostraca</taxon>
        <taxon>Eumalacostraca</taxon>
        <taxon>Eucarida</taxon>
        <taxon>Decapoda</taxon>
        <taxon>Pleocyemata</taxon>
        <taxon>Brachyura</taxon>
        <taxon>Eubrachyura</taxon>
        <taxon>Portunoidea</taxon>
        <taxon>Portunidae</taxon>
        <taxon>Portuninae</taxon>
        <taxon>Portunus</taxon>
    </lineage>
</organism>
<protein>
    <submittedName>
        <fullName evidence="2">Uncharacterized protein</fullName>
    </submittedName>
</protein>
<proteinExistence type="predicted"/>
<feature type="compositionally biased region" description="Basic residues" evidence="1">
    <location>
        <begin position="35"/>
        <end position="44"/>
    </location>
</feature>